<evidence type="ECO:0000256" key="1">
    <source>
        <dbReference type="SAM" id="Phobius"/>
    </source>
</evidence>
<dbReference type="EMBL" id="JARXHW010000017">
    <property type="protein sequence ID" value="MDQ8207653.1"/>
    <property type="molecule type" value="Genomic_DNA"/>
</dbReference>
<keyword evidence="3" id="KW-1185">Reference proteome</keyword>
<keyword evidence="1" id="KW-1133">Transmembrane helix</keyword>
<keyword evidence="1" id="KW-0812">Transmembrane</keyword>
<reference evidence="2 3" key="1">
    <citation type="submission" date="2023-04" db="EMBL/GenBank/DDBJ databases">
        <title>A novel bacteria isolated from coastal sediment.</title>
        <authorList>
            <person name="Liu X.-J."/>
            <person name="Du Z.-J."/>
        </authorList>
    </citation>
    <scope>NUCLEOTIDE SEQUENCE [LARGE SCALE GENOMIC DNA]</scope>
    <source>
        <strain evidence="2 3">SDUM461003</strain>
    </source>
</reference>
<accession>A0ABU1AU29</accession>
<evidence type="ECO:0000313" key="2">
    <source>
        <dbReference type="EMBL" id="MDQ8207653.1"/>
    </source>
</evidence>
<feature type="transmembrane region" description="Helical" evidence="1">
    <location>
        <begin position="59"/>
        <end position="82"/>
    </location>
</feature>
<keyword evidence="1" id="KW-0472">Membrane</keyword>
<dbReference type="Proteomes" id="UP001225316">
    <property type="component" value="Unassembled WGS sequence"/>
</dbReference>
<evidence type="ECO:0000313" key="3">
    <source>
        <dbReference type="Proteomes" id="UP001225316"/>
    </source>
</evidence>
<protein>
    <submittedName>
        <fullName evidence="2">Uncharacterized protein</fullName>
    </submittedName>
</protein>
<name>A0ABU1AU29_9BACT</name>
<sequence length="90" mass="10100">MQLLNLSFAILIIKMAICILPGVIGIFMIVSSEEKKRELRNTICNQVFGVSNAIPYPKFAMTMVVIGSVLLVFTLSASWFLLLRDMFIES</sequence>
<feature type="transmembrane region" description="Helical" evidence="1">
    <location>
        <begin position="6"/>
        <end position="30"/>
    </location>
</feature>
<comment type="caution">
    <text evidence="2">The sequence shown here is derived from an EMBL/GenBank/DDBJ whole genome shotgun (WGS) entry which is preliminary data.</text>
</comment>
<gene>
    <name evidence="2" type="ORF">QEH52_09045</name>
</gene>
<organism evidence="2 3">
    <name type="scientific">Thalassobacterium maritimum</name>
    <dbReference type="NCBI Taxonomy" id="3041265"/>
    <lineage>
        <taxon>Bacteria</taxon>
        <taxon>Pseudomonadati</taxon>
        <taxon>Verrucomicrobiota</taxon>
        <taxon>Opitutia</taxon>
        <taxon>Puniceicoccales</taxon>
        <taxon>Coraliomargaritaceae</taxon>
        <taxon>Thalassobacterium</taxon>
    </lineage>
</organism>
<dbReference type="RefSeq" id="WP_308949868.1">
    <property type="nucleotide sequence ID" value="NZ_JARXHW010000017.1"/>
</dbReference>
<proteinExistence type="predicted"/>